<comment type="caution">
    <text evidence="1">The sequence shown here is derived from an EMBL/GenBank/DDBJ whole genome shotgun (WGS) entry which is preliminary data.</text>
</comment>
<keyword evidence="2" id="KW-1185">Reference proteome</keyword>
<gene>
    <name evidence="1" type="ORF">SAMN05421679_10469</name>
</gene>
<dbReference type="Proteomes" id="UP001158050">
    <property type="component" value="Unassembled WGS sequence"/>
</dbReference>
<evidence type="ECO:0000313" key="2">
    <source>
        <dbReference type="Proteomes" id="UP001158050"/>
    </source>
</evidence>
<dbReference type="EMBL" id="FXUO01000004">
    <property type="protein sequence ID" value="SMP92480.1"/>
    <property type="molecule type" value="Genomic_DNA"/>
</dbReference>
<accession>A0ABY1R1P3</accession>
<dbReference type="RefSeq" id="WP_283416545.1">
    <property type="nucleotide sequence ID" value="NZ_FXUO01000004.1"/>
</dbReference>
<evidence type="ECO:0000313" key="1">
    <source>
        <dbReference type="EMBL" id="SMP92480.1"/>
    </source>
</evidence>
<proteinExistence type="predicted"/>
<sequence>MPFLNFESRHFSQAEEADIKAAMQTLQTLLSGKLATLTAEERQQYGSINEQNKLMVNKIKDYRDAQPQLSSPEIDWQEFEKDYSSRSFLQNLSEQLNELVRGLDNAKILHDWDNYQVSLTDYQYARYRNDAGSTGFHTKQQEIGQFFSRTGSGSNGTENPAMPEE</sequence>
<reference evidence="1 2" key="1">
    <citation type="submission" date="2017-05" db="EMBL/GenBank/DDBJ databases">
        <authorList>
            <person name="Varghese N."/>
            <person name="Submissions S."/>
        </authorList>
    </citation>
    <scope>NUCLEOTIDE SEQUENCE [LARGE SCALE GENOMIC DNA]</scope>
    <source>
        <strain evidence="1 2">DSM 18015</strain>
    </source>
</reference>
<protein>
    <recommendedName>
        <fullName evidence="3">FlgN protein</fullName>
    </recommendedName>
</protein>
<evidence type="ECO:0008006" key="3">
    <source>
        <dbReference type="Google" id="ProtNLM"/>
    </source>
</evidence>
<name>A0ABY1R1P3_9FLAO</name>
<organism evidence="1 2">
    <name type="scientific">Epilithonimonas pallida</name>
    <dbReference type="NCBI Taxonomy" id="373671"/>
    <lineage>
        <taxon>Bacteria</taxon>
        <taxon>Pseudomonadati</taxon>
        <taxon>Bacteroidota</taxon>
        <taxon>Flavobacteriia</taxon>
        <taxon>Flavobacteriales</taxon>
        <taxon>Weeksellaceae</taxon>
        <taxon>Chryseobacterium group</taxon>
        <taxon>Epilithonimonas</taxon>
    </lineage>
</organism>